<dbReference type="RefSeq" id="WP_079412884.1">
    <property type="nucleotide sequence ID" value="NZ_MBTG01000012.1"/>
</dbReference>
<protein>
    <submittedName>
        <fullName evidence="1">Serine/threonine protein kinase</fullName>
    </submittedName>
</protein>
<dbReference type="SUPFAM" id="SSF56112">
    <property type="entry name" value="Protein kinase-like (PK-like)"/>
    <property type="match status" value="1"/>
</dbReference>
<dbReference type="EMBL" id="MBTG01000012">
    <property type="protein sequence ID" value="OPH57563.1"/>
    <property type="molecule type" value="Genomic_DNA"/>
</dbReference>
<reference evidence="2" key="1">
    <citation type="submission" date="2016-07" db="EMBL/GenBank/DDBJ databases">
        <authorList>
            <person name="Florea S."/>
            <person name="Webb J.S."/>
            <person name="Jaromczyk J."/>
            <person name="Schardl C.L."/>
        </authorList>
    </citation>
    <scope>NUCLEOTIDE SEQUENCE [LARGE SCALE GENOMIC DNA]</scope>
    <source>
        <strain evidence="2">CY1</strain>
    </source>
</reference>
<keyword evidence="2" id="KW-1185">Reference proteome</keyword>
<name>A0A1V4HKH4_9BACL</name>
<dbReference type="PANTHER" id="PTHR37171">
    <property type="entry name" value="SERINE/THREONINE-PROTEIN KINASE YRZF-RELATED"/>
    <property type="match status" value="1"/>
</dbReference>
<dbReference type="OrthoDB" id="529320at2"/>
<dbReference type="AlphaFoldDB" id="A0A1V4HKH4"/>
<dbReference type="Proteomes" id="UP000190626">
    <property type="component" value="Unassembled WGS sequence"/>
</dbReference>
<dbReference type="GO" id="GO:0004674">
    <property type="term" value="F:protein serine/threonine kinase activity"/>
    <property type="evidence" value="ECO:0007669"/>
    <property type="project" value="UniProtKB-KW"/>
</dbReference>
<keyword evidence="1" id="KW-0808">Transferase</keyword>
<evidence type="ECO:0000313" key="1">
    <source>
        <dbReference type="EMBL" id="OPH57563.1"/>
    </source>
</evidence>
<comment type="caution">
    <text evidence="1">The sequence shown here is derived from an EMBL/GenBank/DDBJ whole genome shotgun (WGS) entry which is preliminary data.</text>
</comment>
<keyword evidence="1" id="KW-0418">Kinase</keyword>
<proteinExistence type="predicted"/>
<gene>
    <name evidence="1" type="ORF">BC351_03300</name>
</gene>
<dbReference type="PANTHER" id="PTHR37171:SF1">
    <property type="entry name" value="SERINE_THREONINE-PROTEIN KINASE YRZF-RELATED"/>
    <property type="match status" value="1"/>
</dbReference>
<dbReference type="InterPro" id="IPR052396">
    <property type="entry name" value="Meiotic_Drive_Suppr_Kinase"/>
</dbReference>
<accession>A0A1V4HKH4</accession>
<dbReference type="InterPro" id="IPR011009">
    <property type="entry name" value="Kinase-like_dom_sf"/>
</dbReference>
<sequence>MLKPWLIEIQHHLLPNLEIHSEDPFEPIVVHVYPKPWRLVGSGNYAAVLMHPGYPDVVVKVYAPGRPGIEEETEVYKRIGKHPAFSECLHAGENFLVLRRLTGVTLYNCLQRGLAIPRQVITDIDQALDYAASRGLNPHDVHGKNVMMLDGRGLVVDVSDFMKSEYCSMWDDLKNAYDRFYYPWVRGMRIPGFALNVVRKSYRKWKRFRRARGTSRSV</sequence>
<evidence type="ECO:0000313" key="2">
    <source>
        <dbReference type="Proteomes" id="UP000190626"/>
    </source>
</evidence>
<keyword evidence="1" id="KW-0723">Serine/threonine-protein kinase</keyword>
<dbReference type="STRING" id="1469647.BC351_03300"/>
<organism evidence="1 2">
    <name type="scientific">Paenibacillus ferrarius</name>
    <dbReference type="NCBI Taxonomy" id="1469647"/>
    <lineage>
        <taxon>Bacteria</taxon>
        <taxon>Bacillati</taxon>
        <taxon>Bacillota</taxon>
        <taxon>Bacilli</taxon>
        <taxon>Bacillales</taxon>
        <taxon>Paenibacillaceae</taxon>
        <taxon>Paenibacillus</taxon>
    </lineage>
</organism>